<dbReference type="GO" id="GO:0006508">
    <property type="term" value="P:proteolysis"/>
    <property type="evidence" value="ECO:0007669"/>
    <property type="project" value="InterPro"/>
</dbReference>
<evidence type="ECO:0000259" key="4">
    <source>
        <dbReference type="Pfam" id="PF00930"/>
    </source>
</evidence>
<evidence type="ECO:0000259" key="3">
    <source>
        <dbReference type="Pfam" id="PF00326"/>
    </source>
</evidence>
<dbReference type="Pfam" id="PF07676">
    <property type="entry name" value="PD40"/>
    <property type="match status" value="1"/>
</dbReference>
<dbReference type="Pfam" id="PF00326">
    <property type="entry name" value="Peptidase_S9"/>
    <property type="match status" value="1"/>
</dbReference>
<dbReference type="PANTHER" id="PTHR11731:SF193">
    <property type="entry name" value="DIPEPTIDYL PEPTIDASE 9"/>
    <property type="match status" value="1"/>
</dbReference>
<dbReference type="Proteomes" id="UP000198510">
    <property type="component" value="Unassembled WGS sequence"/>
</dbReference>
<dbReference type="InterPro" id="IPR029058">
    <property type="entry name" value="AB_hydrolase_fold"/>
</dbReference>
<feature type="domain" description="Dipeptidylpeptidase IV N-terminal" evidence="4">
    <location>
        <begin position="369"/>
        <end position="527"/>
    </location>
</feature>
<keyword evidence="6" id="KW-1185">Reference proteome</keyword>
<feature type="region of interest" description="Disordered" evidence="1">
    <location>
        <begin position="317"/>
        <end position="338"/>
    </location>
</feature>
<dbReference type="OrthoDB" id="9812921at2"/>
<sequence>MSKLRLSLFTFLLAAPTFAQTLDTLTVATIMRDPKWIGPQPENIVWDDNSRTFYFSWNPGGAFASDSLYKYDLGAEAPIKLSPAERRQLPPSRGGQYDAKRLRKVYAQEGDLYLRNLASGAVRRLTNTWDQESDPKFTADGKKVVFRREKDLYLLSLGDGTLEQVIHFTAGKKPGKAAQPAEKTRDAWLAEQQLALMEVLRERKAQEDLADSLKKQNDVKRKGEVYTHDRTVSDAQLSADGRYVTYTLYKPANDPTTLVPDYVTRSGYTTDIQARSKVGGPQPTQELFVYDRDRDSAYAVRTDDLPGIRTVPEFRNAYATPTPAPSRPAKRRKKAAAADTTQAAPKAVALYGPVYPEGDFSVERPAIVVRSRDNKDRWIGLLNLTDGTIQVLDHQHDEAWIGGPGIGSYGGPGNLGWLDATHLWFQSEKTGYAHLYVADVRTGEIKALTQGKYEVQEAQLSRDRSAFYLLTNAQHPGEKQLYRLDVAPDGTPRGEAQRLTQLEGANEPTLSPDEKWIVVRHSFSNEPWDLFLIPNIPDTTEAPAPIRITDSRSEAFKSYPWRAPEVITFAARDGAEVHARLYRPEDTTQTGGPAVVFVHGAGYLQNAHRWWSSYFREYMFHNLLADRGYTVLDIDYRGSAGYGRDWRTGIYRYMGDKDLTDQVDGARMLTERYGIDAKRIGIYGGSYGGFITLMAMFTQPNVFAAGAALRSVTDWAHYNHGYTSNILNEPTTDSLAYVRSSPIYFAEGLQGALLMCHGMVDTNVHFQDIVRLTQRLIELGKDNWELAVYPVESHGFVEPSSWTDEYKRILKLFEENLR</sequence>
<dbReference type="Pfam" id="PF00930">
    <property type="entry name" value="DPPIV_N"/>
    <property type="match status" value="1"/>
</dbReference>
<dbReference type="InterPro" id="IPR002469">
    <property type="entry name" value="Peptidase_S9B_N"/>
</dbReference>
<gene>
    <name evidence="5" type="ORF">SAMN05421823_101610</name>
</gene>
<proteinExistence type="predicted"/>
<dbReference type="InterPro" id="IPR011659">
    <property type="entry name" value="WD40"/>
</dbReference>
<keyword evidence="2" id="KW-0732">Signal</keyword>
<dbReference type="GO" id="GO:0008236">
    <property type="term" value="F:serine-type peptidase activity"/>
    <property type="evidence" value="ECO:0007669"/>
    <property type="project" value="InterPro"/>
</dbReference>
<protein>
    <submittedName>
        <fullName evidence="5">Dipeptidyl aminopeptidase/acylaminoacyl peptidase</fullName>
    </submittedName>
</protein>
<evidence type="ECO:0000256" key="1">
    <source>
        <dbReference type="SAM" id="MobiDB-lite"/>
    </source>
</evidence>
<evidence type="ECO:0000313" key="5">
    <source>
        <dbReference type="EMBL" id="SDJ99545.1"/>
    </source>
</evidence>
<accession>A0A1G8YBB8</accession>
<dbReference type="GO" id="GO:0008239">
    <property type="term" value="F:dipeptidyl-peptidase activity"/>
    <property type="evidence" value="ECO:0007669"/>
    <property type="project" value="TreeGrafter"/>
</dbReference>
<dbReference type="Gene3D" id="3.40.50.1820">
    <property type="entry name" value="alpha/beta hydrolase"/>
    <property type="match status" value="1"/>
</dbReference>
<keyword evidence="5" id="KW-0031">Aminopeptidase</keyword>
<dbReference type="EMBL" id="FNFO01000001">
    <property type="protein sequence ID" value="SDJ99545.1"/>
    <property type="molecule type" value="Genomic_DNA"/>
</dbReference>
<dbReference type="InterPro" id="IPR001375">
    <property type="entry name" value="Peptidase_S9_cat"/>
</dbReference>
<evidence type="ECO:0000256" key="2">
    <source>
        <dbReference type="SAM" id="SignalP"/>
    </source>
</evidence>
<dbReference type="PANTHER" id="PTHR11731">
    <property type="entry name" value="PROTEASE FAMILY S9B,C DIPEPTIDYL-PEPTIDASE IV-RELATED"/>
    <property type="match status" value="1"/>
</dbReference>
<feature type="signal peptide" evidence="2">
    <location>
        <begin position="1"/>
        <end position="19"/>
    </location>
</feature>
<dbReference type="SUPFAM" id="SSF82171">
    <property type="entry name" value="DPP6 N-terminal domain-like"/>
    <property type="match status" value="1"/>
</dbReference>
<evidence type="ECO:0000313" key="6">
    <source>
        <dbReference type="Proteomes" id="UP000198510"/>
    </source>
</evidence>
<dbReference type="STRING" id="1075417.SAMN05421823_101610"/>
<dbReference type="RefSeq" id="WP_089678777.1">
    <property type="nucleotide sequence ID" value="NZ_FNFO01000001.1"/>
</dbReference>
<dbReference type="GO" id="GO:0004177">
    <property type="term" value="F:aminopeptidase activity"/>
    <property type="evidence" value="ECO:0007669"/>
    <property type="project" value="UniProtKB-KW"/>
</dbReference>
<keyword evidence="5" id="KW-0378">Hydrolase</keyword>
<reference evidence="5 6" key="1">
    <citation type="submission" date="2016-10" db="EMBL/GenBank/DDBJ databases">
        <authorList>
            <person name="de Groot N.N."/>
        </authorList>
    </citation>
    <scope>NUCLEOTIDE SEQUENCE [LARGE SCALE GENOMIC DNA]</scope>
    <source>
        <strain evidence="5 6">DSM 25186</strain>
    </source>
</reference>
<dbReference type="SUPFAM" id="SSF53474">
    <property type="entry name" value="alpha/beta-Hydrolases"/>
    <property type="match status" value="1"/>
</dbReference>
<name>A0A1G8YBB8_9BACT</name>
<organism evidence="5 6">
    <name type="scientific">Catalinimonas alkaloidigena</name>
    <dbReference type="NCBI Taxonomy" id="1075417"/>
    <lineage>
        <taxon>Bacteria</taxon>
        <taxon>Pseudomonadati</taxon>
        <taxon>Bacteroidota</taxon>
        <taxon>Cytophagia</taxon>
        <taxon>Cytophagales</taxon>
        <taxon>Catalimonadaceae</taxon>
        <taxon>Catalinimonas</taxon>
    </lineage>
</organism>
<keyword evidence="5" id="KW-0645">Protease</keyword>
<dbReference type="InterPro" id="IPR050278">
    <property type="entry name" value="Serine_Prot_S9B/DPPIV"/>
</dbReference>
<dbReference type="AlphaFoldDB" id="A0A1G8YBB8"/>
<dbReference type="Gene3D" id="2.140.10.30">
    <property type="entry name" value="Dipeptidylpeptidase IV, N-terminal domain"/>
    <property type="match status" value="2"/>
</dbReference>
<feature type="domain" description="Peptidase S9 prolyl oligopeptidase catalytic" evidence="3">
    <location>
        <begin position="622"/>
        <end position="817"/>
    </location>
</feature>
<feature type="chain" id="PRO_5011775915" evidence="2">
    <location>
        <begin position="20"/>
        <end position="818"/>
    </location>
</feature>